<name>A0A8E6EWF7_9BACT</name>
<sequence>MESFGVRFAVNNLDRFEILCSLYVELRRDKNSGHFRDPVEWVQHVPDEVKARFSWPTPDERAHWLDIRNSTVIAIPEPFEQLGANWDFYRVFEAIEESEYDVLDCVLVEPGFGELRINPHAYPYGGVGPLIALAEAFGFAVLGVNENGKYQLRQELLR</sequence>
<dbReference type="RefSeq" id="WP_213498916.1">
    <property type="nucleotide sequence ID" value="NZ_CP074694.1"/>
</dbReference>
<accession>A0A8E6EWF7</accession>
<evidence type="ECO:0000313" key="2">
    <source>
        <dbReference type="Proteomes" id="UP000676194"/>
    </source>
</evidence>
<gene>
    <name evidence="1" type="ORF">KIH39_08540</name>
</gene>
<dbReference type="KEGG" id="tsph:KIH39_08540"/>
<dbReference type="Proteomes" id="UP000676194">
    <property type="component" value="Chromosome"/>
</dbReference>
<protein>
    <submittedName>
        <fullName evidence="1">Uncharacterized protein</fullName>
    </submittedName>
</protein>
<reference evidence="1" key="1">
    <citation type="submission" date="2021-05" db="EMBL/GenBank/DDBJ databases">
        <title>Complete genome sequence of the cellulolytic planctomycete Telmatocola sphagniphila SP2T and characterization of the first cellulase from planctomycetes.</title>
        <authorList>
            <person name="Rakitin A.L."/>
            <person name="Beletsky A.V."/>
            <person name="Naumoff D.G."/>
            <person name="Kulichevskaya I.S."/>
            <person name="Mardanov A.V."/>
            <person name="Ravin N.V."/>
            <person name="Dedysh S.N."/>
        </authorList>
    </citation>
    <scope>NUCLEOTIDE SEQUENCE</scope>
    <source>
        <strain evidence="1">SP2T</strain>
    </source>
</reference>
<proteinExistence type="predicted"/>
<dbReference type="EMBL" id="CP074694">
    <property type="protein sequence ID" value="QVL33940.1"/>
    <property type="molecule type" value="Genomic_DNA"/>
</dbReference>
<organism evidence="1 2">
    <name type="scientific">Telmatocola sphagniphila</name>
    <dbReference type="NCBI Taxonomy" id="1123043"/>
    <lineage>
        <taxon>Bacteria</taxon>
        <taxon>Pseudomonadati</taxon>
        <taxon>Planctomycetota</taxon>
        <taxon>Planctomycetia</taxon>
        <taxon>Gemmatales</taxon>
        <taxon>Gemmataceae</taxon>
    </lineage>
</organism>
<evidence type="ECO:0000313" key="1">
    <source>
        <dbReference type="EMBL" id="QVL33940.1"/>
    </source>
</evidence>
<dbReference type="AlphaFoldDB" id="A0A8E6EWF7"/>
<keyword evidence="2" id="KW-1185">Reference proteome</keyword>